<name>A0ABT7XRY6_9NEIS</name>
<dbReference type="InterPro" id="IPR013546">
    <property type="entry name" value="PII_UdlTrfase/GS_AdlTrfase"/>
</dbReference>
<dbReference type="InterPro" id="IPR002912">
    <property type="entry name" value="ACT_dom"/>
</dbReference>
<keyword evidence="6 7" id="KW-0511">Multifunctional enzyme</keyword>
<dbReference type="RefSeq" id="WP_289831211.1">
    <property type="nucleotide sequence ID" value="NZ_JAUEDK010000036.1"/>
</dbReference>
<dbReference type="CDD" id="cd05401">
    <property type="entry name" value="NT_GlnE_GlnD_like"/>
    <property type="match status" value="1"/>
</dbReference>
<keyword evidence="4 7" id="KW-0378">Hydrolase</keyword>
<dbReference type="PANTHER" id="PTHR47320:SF1">
    <property type="entry name" value="BIFUNCTIONAL URIDYLYLTRANSFERASE_URIDYLYL-REMOVING ENZYME"/>
    <property type="match status" value="1"/>
</dbReference>
<dbReference type="InterPro" id="IPR003607">
    <property type="entry name" value="HD/PDEase_dom"/>
</dbReference>
<dbReference type="Gene3D" id="1.10.3210.10">
    <property type="entry name" value="Hypothetical protein af1432"/>
    <property type="match status" value="1"/>
</dbReference>
<evidence type="ECO:0000256" key="3">
    <source>
        <dbReference type="ARBA" id="ARBA00022737"/>
    </source>
</evidence>
<dbReference type="PANTHER" id="PTHR47320">
    <property type="entry name" value="BIFUNCTIONAL URIDYLYLTRANSFERASE/URIDYLYL-REMOVING ENZYME"/>
    <property type="match status" value="1"/>
</dbReference>
<evidence type="ECO:0000256" key="2">
    <source>
        <dbReference type="ARBA" id="ARBA00022695"/>
    </source>
</evidence>
<evidence type="ECO:0000259" key="9">
    <source>
        <dbReference type="PROSITE" id="PS51831"/>
    </source>
</evidence>
<dbReference type="NCBIfam" id="NF002837">
    <property type="entry name" value="PRK03059.1"/>
    <property type="match status" value="1"/>
</dbReference>
<evidence type="ECO:0000256" key="4">
    <source>
        <dbReference type="ARBA" id="ARBA00022801"/>
    </source>
</evidence>
<feature type="domain" description="ACT" evidence="8">
    <location>
        <begin position="788"/>
        <end position="856"/>
    </location>
</feature>
<comment type="domain">
    <text evidence="7">Has four distinct domains: an N-terminal nucleotidyltransferase (NT) domain responsible for UTase activity, a central HD domain that encodes UR activity, and two C-terminal ACT domains that seem to have a role in glutamine sensing.</text>
</comment>
<dbReference type="NCBIfam" id="TIGR01693">
    <property type="entry name" value="UTase_glnD"/>
    <property type="match status" value="1"/>
</dbReference>
<dbReference type="SUPFAM" id="SSF55021">
    <property type="entry name" value="ACT-like"/>
    <property type="match status" value="2"/>
</dbReference>
<protein>
    <recommendedName>
        <fullName evidence="7">Bifunctional uridylyltransferase/uridylyl-removing enzyme</fullName>
        <shortName evidence="7">UTase/UR</shortName>
    </recommendedName>
    <alternativeName>
        <fullName evidence="7">Bifunctional [protein-PII] modification enzyme</fullName>
    </alternativeName>
    <alternativeName>
        <fullName evidence="7">Bifunctional nitrogen sensor protein</fullName>
    </alternativeName>
    <domain>
        <recommendedName>
            <fullName evidence="7">[Protein-PII] uridylyltransferase</fullName>
            <shortName evidence="7">PII uridylyltransferase</shortName>
            <shortName evidence="7">UTase</shortName>
            <ecNumber evidence="7">2.7.7.59</ecNumber>
        </recommendedName>
    </domain>
    <domain>
        <recommendedName>
            <fullName evidence="7">[Protein-PII]-UMP uridylyl-removing enzyme</fullName>
            <shortName evidence="7">UR</shortName>
            <ecNumber evidence="7">3.1.4.-</ecNumber>
        </recommendedName>
    </domain>
</protein>
<dbReference type="SUPFAM" id="SSF81301">
    <property type="entry name" value="Nucleotidyltransferase"/>
    <property type="match status" value="1"/>
</dbReference>
<comment type="caution">
    <text evidence="10">The sequence shown here is derived from an EMBL/GenBank/DDBJ whole genome shotgun (WGS) entry which is preliminary data.</text>
</comment>
<evidence type="ECO:0000256" key="1">
    <source>
        <dbReference type="ARBA" id="ARBA00022679"/>
    </source>
</evidence>
<dbReference type="Gene3D" id="3.30.70.260">
    <property type="match status" value="1"/>
</dbReference>
<dbReference type="InterPro" id="IPR043519">
    <property type="entry name" value="NT_sf"/>
</dbReference>
<sequence length="856" mass="98117">MNQAAPFDLTRQWRNQLAERRAALFTSYAKERDAHALLRQHCQLVDQTLRSVWQSLPLGQQAALIAVGGYGRGELFPHSDIDLLILLPEPVPTGLNPTIEQFISLLWDIGLEVGHSVRSLTECISEAEADVTVETTLLENRLLAGNIPLYDELNRTLLLHRDAFTFLEAKQLEQQQRHNRYFGVANNLEPNVKESPGGLRDLHTILWISKAIGLGDNWDALVRRGILTAAESRLLQHSVRQLERLRIDLHLAAHRREDRLIFDLQQSVARAWGLIDEPGKRASEQLMQLYFRAARTVIQLNGILLPNLRGRLYSPVPRITQTLNERFYSVNDMLAISKPDTFEREPSAIFEAFLLLQRHPELTGIAPRALRALWHARSRINERFRRNPKNHALFLQLFREPGLTRSLRRMNLYGVLGKYLPAFGRIVGQMQHDLFHVYTVDEHILMVVRNLRRFAVPAFNHEYPFLSRLINDFDKPELLYFAGLFHDIAKGRGGNHSELGMSDARQFCESHGLSAEDADLVEWLVGEHLTMSSIAQKEDIYDPEVVQRFADIVKTPRRLTALYLLTVADIRGTSPKVWNAWKGKLLEDLYHATLRVLRRGGIDVESELEERKAQARTILRLFAVPEGAEEKLWKELDTVYFLRHEAKEIAWHARLLNRFVHVDEPMVRARLAEGHEGIQVLVYAHDRPELFARICAFFGRTRYSIVDAKVYTSRHDYALDTFHVFIPEHHDGDYRDLINFIEFELAAAIQDTGPIALPPEGRISRHLKHFPIQPQVQIRPDDRDDYFVLSIVAGDRPGLLAQLTKLLSDYRIDVHSAKIMTLGGRIEDSFLLSGTGLKDAKTLLNLESDLLQVLSV</sequence>
<dbReference type="InterPro" id="IPR002934">
    <property type="entry name" value="Polymerase_NTP_transf_dom"/>
</dbReference>
<dbReference type="CDD" id="cd00077">
    <property type="entry name" value="HDc"/>
    <property type="match status" value="1"/>
</dbReference>
<dbReference type="EMBL" id="JAUEDK010000036">
    <property type="protein sequence ID" value="MDN0076559.1"/>
    <property type="molecule type" value="Genomic_DNA"/>
</dbReference>
<dbReference type="Pfam" id="PF01909">
    <property type="entry name" value="NTP_transf_2"/>
    <property type="match status" value="1"/>
</dbReference>
<comment type="cofactor">
    <cofactor evidence="7">
        <name>Mg(2+)</name>
        <dbReference type="ChEBI" id="CHEBI:18420"/>
    </cofactor>
</comment>
<evidence type="ECO:0000256" key="6">
    <source>
        <dbReference type="ARBA" id="ARBA00023268"/>
    </source>
</evidence>
<dbReference type="GO" id="GO:0008773">
    <property type="term" value="F:[protein-PII] uridylyltransferase activity"/>
    <property type="evidence" value="ECO:0007669"/>
    <property type="project" value="UniProtKB-EC"/>
</dbReference>
<comment type="similarity">
    <text evidence="7">Belongs to the GlnD family.</text>
</comment>
<dbReference type="SUPFAM" id="SSF109604">
    <property type="entry name" value="HD-domain/PDEase-like"/>
    <property type="match status" value="1"/>
</dbReference>
<evidence type="ECO:0000259" key="8">
    <source>
        <dbReference type="PROSITE" id="PS51671"/>
    </source>
</evidence>
<dbReference type="InterPro" id="IPR010043">
    <property type="entry name" value="UTase/UR"/>
</dbReference>
<evidence type="ECO:0000313" key="10">
    <source>
        <dbReference type="EMBL" id="MDN0076559.1"/>
    </source>
</evidence>
<dbReference type="PROSITE" id="PS51671">
    <property type="entry name" value="ACT"/>
    <property type="match status" value="2"/>
</dbReference>
<dbReference type="SMART" id="SM00471">
    <property type="entry name" value="HDc"/>
    <property type="match status" value="1"/>
</dbReference>
<dbReference type="InterPro" id="IPR045865">
    <property type="entry name" value="ACT-like_dom_sf"/>
</dbReference>
<organism evidence="10 11">
    <name type="scientific">Crenobacter oryzisoli</name>
    <dbReference type="NCBI Taxonomy" id="3056844"/>
    <lineage>
        <taxon>Bacteria</taxon>
        <taxon>Pseudomonadati</taxon>
        <taxon>Pseudomonadota</taxon>
        <taxon>Betaproteobacteria</taxon>
        <taxon>Neisseriales</taxon>
        <taxon>Neisseriaceae</taxon>
        <taxon>Crenobacter</taxon>
    </lineage>
</organism>
<dbReference type="Pfam" id="PF08335">
    <property type="entry name" value="GlnD_UR_UTase"/>
    <property type="match status" value="1"/>
</dbReference>
<evidence type="ECO:0000313" key="11">
    <source>
        <dbReference type="Proteomes" id="UP001168540"/>
    </source>
</evidence>
<dbReference type="SUPFAM" id="SSF81593">
    <property type="entry name" value="Nucleotidyltransferase substrate binding subunit/domain"/>
    <property type="match status" value="1"/>
</dbReference>
<reference evidence="10" key="1">
    <citation type="submission" date="2023-06" db="EMBL/GenBank/DDBJ databases">
        <authorList>
            <person name="Zhang S."/>
        </authorList>
    </citation>
    <scope>NUCLEOTIDE SEQUENCE</scope>
    <source>
        <strain evidence="10">SG2303</strain>
    </source>
</reference>
<comment type="function">
    <text evidence="7">Modifies, by uridylylation and deuridylylation, the PII regulatory proteins (GlnB and homologs), in response to the nitrogen status of the cell that GlnD senses through the glutamine level. Under low glutamine levels, catalyzes the conversion of the PII proteins and UTP to PII-UMP and PPi, while under higher glutamine levels, GlnD hydrolyzes PII-UMP to PII and UMP (deuridylylation). Thus, controls uridylylation state and activity of the PII proteins, and plays an important role in the regulation of nitrogen metabolism.</text>
</comment>
<gene>
    <name evidence="7" type="primary">glnD</name>
    <name evidence="10" type="ORF">QU481_16960</name>
</gene>
<dbReference type="PROSITE" id="PS51831">
    <property type="entry name" value="HD"/>
    <property type="match status" value="1"/>
</dbReference>
<dbReference type="Pfam" id="PF01966">
    <property type="entry name" value="HD"/>
    <property type="match status" value="1"/>
</dbReference>
<proteinExistence type="inferred from homology"/>
<feature type="domain" description="HD" evidence="9">
    <location>
        <begin position="440"/>
        <end position="562"/>
    </location>
</feature>
<dbReference type="EC" id="2.7.7.59" evidence="7"/>
<keyword evidence="3" id="KW-0677">Repeat</keyword>
<feature type="domain" description="ACT" evidence="8">
    <location>
        <begin position="679"/>
        <end position="764"/>
    </location>
</feature>
<dbReference type="CDD" id="cd04900">
    <property type="entry name" value="ACT_UUR-like_1"/>
    <property type="match status" value="1"/>
</dbReference>
<comment type="catalytic activity">
    <reaction evidence="7">
        <text>[protein-PII]-uridylyl-L-tyrosine + H2O = [protein-PII]-L-tyrosine + UMP + H(+)</text>
        <dbReference type="Rhea" id="RHEA:48600"/>
        <dbReference type="Rhea" id="RHEA-COMP:12147"/>
        <dbReference type="Rhea" id="RHEA-COMP:12148"/>
        <dbReference type="ChEBI" id="CHEBI:15377"/>
        <dbReference type="ChEBI" id="CHEBI:15378"/>
        <dbReference type="ChEBI" id="CHEBI:46858"/>
        <dbReference type="ChEBI" id="CHEBI:57865"/>
        <dbReference type="ChEBI" id="CHEBI:90602"/>
    </reaction>
</comment>
<accession>A0ABT7XRY6</accession>
<dbReference type="CDD" id="cd04899">
    <property type="entry name" value="ACT_ACR-UUR-like_2"/>
    <property type="match status" value="1"/>
</dbReference>
<comment type="catalytic activity">
    <reaction evidence="7">
        <text>[protein-PII]-L-tyrosine + UTP = [protein-PII]-uridylyl-L-tyrosine + diphosphate</text>
        <dbReference type="Rhea" id="RHEA:13673"/>
        <dbReference type="Rhea" id="RHEA-COMP:12147"/>
        <dbReference type="Rhea" id="RHEA-COMP:12148"/>
        <dbReference type="ChEBI" id="CHEBI:33019"/>
        <dbReference type="ChEBI" id="CHEBI:46398"/>
        <dbReference type="ChEBI" id="CHEBI:46858"/>
        <dbReference type="ChEBI" id="CHEBI:90602"/>
        <dbReference type="EC" id="2.7.7.59"/>
    </reaction>
</comment>
<dbReference type="EC" id="3.1.4.-" evidence="7"/>
<evidence type="ECO:0000256" key="7">
    <source>
        <dbReference type="HAMAP-Rule" id="MF_00277"/>
    </source>
</evidence>
<dbReference type="Proteomes" id="UP001168540">
    <property type="component" value="Unassembled WGS sequence"/>
</dbReference>
<dbReference type="InterPro" id="IPR006674">
    <property type="entry name" value="HD_domain"/>
</dbReference>
<keyword evidence="1 7" id="KW-0808">Transferase</keyword>
<keyword evidence="11" id="KW-1185">Reference proteome</keyword>
<comment type="caution">
    <text evidence="7">Lacks conserved residue(s) required for the propagation of feature annotation.</text>
</comment>
<keyword evidence="5 7" id="KW-0460">Magnesium</keyword>
<dbReference type="PIRSF" id="PIRSF006288">
    <property type="entry name" value="PII_uridyltransf"/>
    <property type="match status" value="1"/>
</dbReference>
<feature type="region of interest" description="Uridylyltransferase" evidence="7">
    <location>
        <begin position="1"/>
        <end position="322"/>
    </location>
</feature>
<keyword evidence="2 7" id="KW-0548">Nucleotidyltransferase</keyword>
<dbReference type="HAMAP" id="MF_00277">
    <property type="entry name" value="PII_uridylyl_transf"/>
    <property type="match status" value="1"/>
</dbReference>
<comment type="activity regulation">
    <text evidence="7">Uridylyltransferase (UTase) activity is inhibited by glutamine, while glutamine activates uridylyl-removing (UR) activity.</text>
</comment>
<evidence type="ECO:0000256" key="5">
    <source>
        <dbReference type="ARBA" id="ARBA00022842"/>
    </source>
</evidence>